<dbReference type="InterPro" id="IPR050228">
    <property type="entry name" value="Carboxylesterase_BioH"/>
</dbReference>
<accession>A0A8H3ES76</accession>
<dbReference type="Proteomes" id="UP000664521">
    <property type="component" value="Unassembled WGS sequence"/>
</dbReference>
<dbReference type="PANTHER" id="PTHR43194:SF4">
    <property type="entry name" value="AB HYDROLASE-1 DOMAIN-CONTAINING PROTEIN"/>
    <property type="match status" value="1"/>
</dbReference>
<protein>
    <recommendedName>
        <fullName evidence="4">AB hydrolase-1 domain-containing protein</fullName>
    </recommendedName>
</protein>
<organism evidence="2 3">
    <name type="scientific">Heterodermia speciosa</name>
    <dbReference type="NCBI Taxonomy" id="116794"/>
    <lineage>
        <taxon>Eukaryota</taxon>
        <taxon>Fungi</taxon>
        <taxon>Dikarya</taxon>
        <taxon>Ascomycota</taxon>
        <taxon>Pezizomycotina</taxon>
        <taxon>Lecanoromycetes</taxon>
        <taxon>OSLEUM clade</taxon>
        <taxon>Lecanoromycetidae</taxon>
        <taxon>Caliciales</taxon>
        <taxon>Physciaceae</taxon>
        <taxon>Heterodermia</taxon>
    </lineage>
</organism>
<evidence type="ECO:0008006" key="4">
    <source>
        <dbReference type="Google" id="ProtNLM"/>
    </source>
</evidence>
<gene>
    <name evidence="2" type="ORF">HETSPECPRED_010059</name>
</gene>
<dbReference type="EMBL" id="CAJPDS010000009">
    <property type="protein sequence ID" value="CAF9910424.1"/>
    <property type="molecule type" value="Genomic_DNA"/>
</dbReference>
<evidence type="ECO:0000313" key="2">
    <source>
        <dbReference type="EMBL" id="CAF9910424.1"/>
    </source>
</evidence>
<dbReference type="Gene3D" id="3.40.50.1820">
    <property type="entry name" value="alpha/beta hydrolase"/>
    <property type="match status" value="1"/>
</dbReference>
<keyword evidence="1" id="KW-0732">Signal</keyword>
<feature type="signal peptide" evidence="1">
    <location>
        <begin position="1"/>
        <end position="21"/>
    </location>
</feature>
<dbReference type="AlphaFoldDB" id="A0A8H3ES76"/>
<sequence length="415" mass="45514">MFVRFLALLSVFVALSLSLSASPKQSSEAFYQRNVFYAGGEYTFVPSSNSTILINQIYVEQLTPLYRKTRKYPVIFFHGGGVSGTQWLNKPDGNRGWASYMLSKGYEVYIVDQWSVGGFSIPYNPGVLPHVSASSVLAIYFSLRRSSKTNLDAAPLILGGGVELATVAFTAPELYDYYYQARYHTQWPGNGTRGDPVFDSFFATFLPLSLGPLAQNISRKSTCALLHQIGPSIFVSHSYGGQGAFLATDGCPELVKAHVAFEADQTPFGNYDAGTFGATTPAPSRAWGIADVPIAYDPPVTDPNQLARVAIGQNQFIEGKISNFSCVLQADTATQKPRRLVNIAKAPVLFLTTQASVHVLYDHCQVSYLRQSGVSVTFTLLEKIGILGNGHFGMLEKNSDDIARYFEGWIRKNVQ</sequence>
<feature type="chain" id="PRO_5034187665" description="AB hydrolase-1 domain-containing protein" evidence="1">
    <location>
        <begin position="22"/>
        <end position="415"/>
    </location>
</feature>
<dbReference type="PANTHER" id="PTHR43194">
    <property type="entry name" value="HYDROLASE ALPHA/BETA FOLD FAMILY"/>
    <property type="match status" value="1"/>
</dbReference>
<keyword evidence="3" id="KW-1185">Reference proteome</keyword>
<reference evidence="2" key="1">
    <citation type="submission" date="2021-03" db="EMBL/GenBank/DDBJ databases">
        <authorList>
            <person name="Tagirdzhanova G."/>
        </authorList>
    </citation>
    <scope>NUCLEOTIDE SEQUENCE</scope>
</reference>
<dbReference type="InterPro" id="IPR029058">
    <property type="entry name" value="AB_hydrolase_fold"/>
</dbReference>
<evidence type="ECO:0000256" key="1">
    <source>
        <dbReference type="SAM" id="SignalP"/>
    </source>
</evidence>
<dbReference type="SUPFAM" id="SSF53474">
    <property type="entry name" value="alpha/beta-Hydrolases"/>
    <property type="match status" value="1"/>
</dbReference>
<dbReference type="OrthoDB" id="9978720at2759"/>
<comment type="caution">
    <text evidence="2">The sequence shown here is derived from an EMBL/GenBank/DDBJ whole genome shotgun (WGS) entry which is preliminary data.</text>
</comment>
<evidence type="ECO:0000313" key="3">
    <source>
        <dbReference type="Proteomes" id="UP000664521"/>
    </source>
</evidence>
<name>A0A8H3ES76_9LECA</name>
<proteinExistence type="predicted"/>